<dbReference type="GO" id="GO:0003723">
    <property type="term" value="F:RNA binding"/>
    <property type="evidence" value="ECO:0007669"/>
    <property type="project" value="InterPro"/>
</dbReference>
<dbReference type="Gene3D" id="2.30.130.10">
    <property type="entry name" value="PUA domain"/>
    <property type="match status" value="1"/>
</dbReference>
<evidence type="ECO:0000313" key="2">
    <source>
        <dbReference type="EMBL" id="WNY26263.1"/>
    </source>
</evidence>
<dbReference type="SUPFAM" id="SSF88697">
    <property type="entry name" value="PUA domain-like"/>
    <property type="match status" value="1"/>
</dbReference>
<dbReference type="SUPFAM" id="SSF88802">
    <property type="entry name" value="Pre-PUA domain"/>
    <property type="match status" value="1"/>
</dbReference>
<dbReference type="AlphaFoldDB" id="A0AA96V4W4"/>
<feature type="domain" description="PUA" evidence="1">
    <location>
        <begin position="108"/>
        <end position="182"/>
    </location>
</feature>
<dbReference type="CDD" id="cd21149">
    <property type="entry name" value="PUA_archaeosine_TGT"/>
    <property type="match status" value="1"/>
</dbReference>
<reference evidence="2 3" key="1">
    <citation type="submission" date="2023-07" db="EMBL/GenBank/DDBJ databases">
        <title>Closed genome sequence of Methanosarcinaceae archaeon Am2.</title>
        <authorList>
            <person name="Poehlein A."/>
            <person name="Protasov E."/>
            <person name="Platt K."/>
            <person name="Reeh H."/>
            <person name="Daniel R."/>
            <person name="Brune A."/>
        </authorList>
    </citation>
    <scope>NUCLEOTIDE SEQUENCE [LARGE SCALE GENOMIC DNA]</scope>
    <source>
        <strain evidence="2 3">Am2</strain>
    </source>
</reference>
<dbReference type="InterPro" id="IPR038250">
    <property type="entry name" value="TGT_C2_sf"/>
</dbReference>
<protein>
    <recommendedName>
        <fullName evidence="1">PUA domain-containing protein</fullName>
    </recommendedName>
</protein>
<proteinExistence type="predicted"/>
<dbReference type="Proteomes" id="UP001304970">
    <property type="component" value="Chromosome"/>
</dbReference>
<dbReference type="Pfam" id="PF01472">
    <property type="entry name" value="PUA"/>
    <property type="match status" value="1"/>
</dbReference>
<dbReference type="InterPro" id="IPR015947">
    <property type="entry name" value="PUA-like_sf"/>
</dbReference>
<dbReference type="PROSITE" id="PS50890">
    <property type="entry name" value="PUA"/>
    <property type="match status" value="1"/>
</dbReference>
<keyword evidence="3" id="KW-1185">Reference proteome</keyword>
<gene>
    <name evidence="2" type="ORF">MsAm2_00230</name>
</gene>
<dbReference type="InterPro" id="IPR036974">
    <property type="entry name" value="PUA_sf"/>
</dbReference>
<dbReference type="InterPro" id="IPR002478">
    <property type="entry name" value="PUA"/>
</dbReference>
<name>A0AA96V4W4_9EURY</name>
<dbReference type="EMBL" id="CP131061">
    <property type="protein sequence ID" value="WNY26263.1"/>
    <property type="molecule type" value="Genomic_DNA"/>
</dbReference>
<dbReference type="SMART" id="SM00359">
    <property type="entry name" value="PUA"/>
    <property type="match status" value="1"/>
</dbReference>
<organism evidence="2 3">
    <name type="scientific">Methanolapillus ohkumae</name>
    <dbReference type="NCBI Taxonomy" id="3028298"/>
    <lineage>
        <taxon>Archaea</taxon>
        <taxon>Methanobacteriati</taxon>
        <taxon>Methanobacteriota</taxon>
        <taxon>Stenosarchaea group</taxon>
        <taxon>Methanomicrobia</taxon>
        <taxon>Methanosarcinales</taxon>
        <taxon>Methanosarcinaceae</taxon>
        <taxon>Methanolapillus</taxon>
    </lineage>
</organism>
<sequence length="189" mass="21232">MTSDDSKSDMDNNSVRQTDNDLNDFKNFTNLNTRLKRVRMMADYQFGKGVGKVLFDDHVTFLLSKTKRIRQIRSDGERLATVRAKDGFFTLSMKGASRIHLFLKAPALRVVVCDDAVPFVSKGKTAFAKHIISIDSTLRAKEEVLITDRNDRLIATGQLALSPDEIMTGNYGVGVFVRNGIEKEDNPEE</sequence>
<dbReference type="Pfam" id="PF14810">
    <property type="entry name" value="TGT_C2"/>
    <property type="match status" value="1"/>
</dbReference>
<evidence type="ECO:0000259" key="1">
    <source>
        <dbReference type="SMART" id="SM00359"/>
    </source>
</evidence>
<accession>A0AA96V4W4</accession>
<dbReference type="InterPro" id="IPR029402">
    <property type="entry name" value="TGT_C2"/>
</dbReference>
<dbReference type="Gene3D" id="3.10.450.90">
    <property type="entry name" value="ArcTGT, C2 domain"/>
    <property type="match status" value="1"/>
</dbReference>
<evidence type="ECO:0000313" key="3">
    <source>
        <dbReference type="Proteomes" id="UP001304970"/>
    </source>
</evidence>